<comment type="catalytic activity">
    <reaction evidence="13">
        <text>[(1-&gt;4)-N-acetyl-beta-D-glucosaminyl](n) + n H2O = chitosan + n acetate</text>
        <dbReference type="Rhea" id="RHEA:10464"/>
        <dbReference type="Rhea" id="RHEA-COMP:9593"/>
        <dbReference type="Rhea" id="RHEA-COMP:9597"/>
        <dbReference type="ChEBI" id="CHEBI:15377"/>
        <dbReference type="ChEBI" id="CHEBI:17029"/>
        <dbReference type="ChEBI" id="CHEBI:30089"/>
        <dbReference type="ChEBI" id="CHEBI:57704"/>
        <dbReference type="EC" id="3.5.1.41"/>
    </reaction>
    <physiologicalReaction direction="left-to-right" evidence="13">
        <dbReference type="Rhea" id="RHEA:10465"/>
    </physiologicalReaction>
</comment>
<dbReference type="GO" id="GO:0098552">
    <property type="term" value="C:side of membrane"/>
    <property type="evidence" value="ECO:0007669"/>
    <property type="project" value="UniProtKB-KW"/>
</dbReference>
<evidence type="ECO:0000256" key="13">
    <source>
        <dbReference type="ARBA" id="ARBA00048494"/>
    </source>
</evidence>
<evidence type="ECO:0000313" key="16">
    <source>
        <dbReference type="EMBL" id="KIK30689.1"/>
    </source>
</evidence>
<dbReference type="InterPro" id="IPR011330">
    <property type="entry name" value="Glyco_hydro/deAcase_b/a-brl"/>
</dbReference>
<feature type="signal peptide" evidence="14">
    <location>
        <begin position="1"/>
        <end position="17"/>
    </location>
</feature>
<dbReference type="SUPFAM" id="SSF88713">
    <property type="entry name" value="Glycoside hydrolase/deacetylase"/>
    <property type="match status" value="1"/>
</dbReference>
<evidence type="ECO:0000256" key="8">
    <source>
        <dbReference type="ARBA" id="ARBA00023285"/>
    </source>
</evidence>
<reference evidence="16 17" key="1">
    <citation type="submission" date="2014-04" db="EMBL/GenBank/DDBJ databases">
        <authorList>
            <consortium name="DOE Joint Genome Institute"/>
            <person name="Kuo A."/>
            <person name="Kohler A."/>
            <person name="Costa M.D."/>
            <person name="Nagy L.G."/>
            <person name="Floudas D."/>
            <person name="Copeland A."/>
            <person name="Barry K.W."/>
            <person name="Cichocki N."/>
            <person name="Veneault-Fourrey C."/>
            <person name="LaButti K."/>
            <person name="Lindquist E.A."/>
            <person name="Lipzen A."/>
            <person name="Lundell T."/>
            <person name="Morin E."/>
            <person name="Murat C."/>
            <person name="Sun H."/>
            <person name="Tunlid A."/>
            <person name="Henrissat B."/>
            <person name="Grigoriev I.V."/>
            <person name="Hibbett D.S."/>
            <person name="Martin F."/>
            <person name="Nordberg H.P."/>
            <person name="Cantor M.N."/>
            <person name="Hua S.X."/>
        </authorList>
    </citation>
    <scope>NUCLEOTIDE SEQUENCE [LARGE SCALE GENOMIC DNA]</scope>
    <source>
        <strain evidence="16 17">441</strain>
    </source>
</reference>
<evidence type="ECO:0000256" key="12">
    <source>
        <dbReference type="ARBA" id="ARBA00024056"/>
    </source>
</evidence>
<dbReference type="HOGENOM" id="CLU_042090_2_0_1"/>
<dbReference type="Gene3D" id="3.20.20.370">
    <property type="entry name" value="Glycoside hydrolase/deacetylase"/>
    <property type="match status" value="1"/>
</dbReference>
<dbReference type="EC" id="3.5.1.41" evidence="12"/>
<evidence type="ECO:0000256" key="5">
    <source>
        <dbReference type="ARBA" id="ARBA00023024"/>
    </source>
</evidence>
<dbReference type="GO" id="GO:0000272">
    <property type="term" value="P:polysaccharide catabolic process"/>
    <property type="evidence" value="ECO:0007669"/>
    <property type="project" value="UniProtKB-KW"/>
</dbReference>
<evidence type="ECO:0000256" key="3">
    <source>
        <dbReference type="ARBA" id="ARBA00022475"/>
    </source>
</evidence>
<dbReference type="PROSITE" id="PS51677">
    <property type="entry name" value="NODB"/>
    <property type="match status" value="1"/>
</dbReference>
<evidence type="ECO:0000256" key="1">
    <source>
        <dbReference type="ARBA" id="ARBA00001941"/>
    </source>
</evidence>
<keyword evidence="9" id="KW-0449">Lipoprotein</keyword>
<keyword evidence="7" id="KW-0119">Carbohydrate metabolism</keyword>
<dbReference type="AlphaFoldDB" id="A0A0C9ZX77"/>
<accession>A0A0C9ZX77</accession>
<dbReference type="GO" id="GO:0006032">
    <property type="term" value="P:chitin catabolic process"/>
    <property type="evidence" value="ECO:0007669"/>
    <property type="project" value="UniProtKB-KW"/>
</dbReference>
<feature type="domain" description="NodB homology" evidence="15">
    <location>
        <begin position="145"/>
        <end position="333"/>
    </location>
</feature>
<protein>
    <recommendedName>
        <fullName evidence="12">chitin deacetylase</fullName>
        <ecNumber evidence="12">3.5.1.41</ecNumber>
    </recommendedName>
</protein>
<evidence type="ECO:0000256" key="9">
    <source>
        <dbReference type="ARBA" id="ARBA00023288"/>
    </source>
</evidence>
<dbReference type="GO" id="GO:0004099">
    <property type="term" value="F:chitin deacetylase activity"/>
    <property type="evidence" value="ECO:0007669"/>
    <property type="project" value="UniProtKB-EC"/>
</dbReference>
<dbReference type="STRING" id="765257.A0A0C9ZX77"/>
<keyword evidence="11" id="KW-0624">Polysaccharide degradation</keyword>
<evidence type="ECO:0000256" key="2">
    <source>
        <dbReference type="ARBA" id="ARBA00004609"/>
    </source>
</evidence>
<dbReference type="Proteomes" id="UP000054018">
    <property type="component" value="Unassembled WGS sequence"/>
</dbReference>
<dbReference type="GO" id="GO:0009272">
    <property type="term" value="P:fungal-type cell wall biogenesis"/>
    <property type="evidence" value="ECO:0007669"/>
    <property type="project" value="UniProtKB-ARBA"/>
</dbReference>
<keyword evidence="14" id="KW-0732">Signal</keyword>
<dbReference type="InterPro" id="IPR050248">
    <property type="entry name" value="Polysacc_deacetylase_ArnD"/>
</dbReference>
<evidence type="ECO:0000256" key="10">
    <source>
        <dbReference type="ARBA" id="ARBA00023316"/>
    </source>
</evidence>
<proteinExistence type="predicted"/>
<comment type="cofactor">
    <cofactor evidence="1">
        <name>Co(2+)</name>
        <dbReference type="ChEBI" id="CHEBI:48828"/>
    </cofactor>
</comment>
<name>A0A0C9ZX77_9AGAM</name>
<organism evidence="16 17">
    <name type="scientific">Pisolithus microcarpus 441</name>
    <dbReference type="NCBI Taxonomy" id="765257"/>
    <lineage>
        <taxon>Eukaryota</taxon>
        <taxon>Fungi</taxon>
        <taxon>Dikarya</taxon>
        <taxon>Basidiomycota</taxon>
        <taxon>Agaricomycotina</taxon>
        <taxon>Agaricomycetes</taxon>
        <taxon>Agaricomycetidae</taxon>
        <taxon>Boletales</taxon>
        <taxon>Sclerodermatineae</taxon>
        <taxon>Pisolithaceae</taxon>
        <taxon>Pisolithus</taxon>
    </lineage>
</organism>
<keyword evidence="10" id="KW-0961">Cell wall biogenesis/degradation</keyword>
<dbReference type="EMBL" id="KN833686">
    <property type="protein sequence ID" value="KIK30689.1"/>
    <property type="molecule type" value="Genomic_DNA"/>
</dbReference>
<keyword evidence="8" id="KW-0170">Cobalt</keyword>
<keyword evidence="5" id="KW-0146">Chitin degradation</keyword>
<keyword evidence="4" id="KW-0336">GPI-anchor</keyword>
<sequence length="376" mass="41567">MLSLLVFSLLVAPAVQAVDSVSPYHHYVNAELPARTWYQPDSHPVHTLFRRAGANDGVTYASVGSPEWSKGFPADPVSMQNMPQAWLDALHKAVSAGKIPDVPVTITPPGSNPTYPDGYDPMNHDVCSSTYQCRIPGDIWDGPDGYLSLSFDDGPLPPSPTLYKFLKEKGQHATHFYIGTNILQYPDCFEMAWENQDDIAVHTWTHPYMTTKTNEEVLAELGWTMQLIHNSTGGRVPKYWRPPYGDSDMRVRAIAKEVLGLTTVIWNQDTNDWSLSDPVPITSLDKIATQMHTWLTGSKKPGLIILEHELSNQSVQAFMDAWDLVVSNGWKTTSVAQMEGASAYQNSWNASGPVMQAKVGDLSVHPPPSQTAESTT</sequence>
<evidence type="ECO:0000256" key="7">
    <source>
        <dbReference type="ARBA" id="ARBA00023277"/>
    </source>
</evidence>
<evidence type="ECO:0000313" key="17">
    <source>
        <dbReference type="Proteomes" id="UP000054018"/>
    </source>
</evidence>
<dbReference type="GO" id="GO:0005886">
    <property type="term" value="C:plasma membrane"/>
    <property type="evidence" value="ECO:0007669"/>
    <property type="project" value="UniProtKB-SubCell"/>
</dbReference>
<comment type="subcellular location">
    <subcellularLocation>
        <location evidence="2">Cell membrane</location>
        <topology evidence="2">Lipid-anchor</topology>
        <topology evidence="2">GPI-anchor</topology>
    </subcellularLocation>
</comment>
<evidence type="ECO:0000259" key="15">
    <source>
        <dbReference type="PROSITE" id="PS51677"/>
    </source>
</evidence>
<feature type="chain" id="PRO_5002206970" description="chitin deacetylase" evidence="14">
    <location>
        <begin position="18"/>
        <end position="376"/>
    </location>
</feature>
<dbReference type="InterPro" id="IPR002509">
    <property type="entry name" value="NODB_dom"/>
</dbReference>
<keyword evidence="3" id="KW-1003">Cell membrane</keyword>
<dbReference type="PANTHER" id="PTHR10587:SF135">
    <property type="entry name" value="CHITIN DEACETYLASE 3"/>
    <property type="match status" value="1"/>
</dbReference>
<dbReference type="PANTHER" id="PTHR10587">
    <property type="entry name" value="GLYCOSYL TRANSFERASE-RELATED"/>
    <property type="match status" value="1"/>
</dbReference>
<keyword evidence="6" id="KW-0472">Membrane</keyword>
<evidence type="ECO:0000256" key="14">
    <source>
        <dbReference type="SAM" id="SignalP"/>
    </source>
</evidence>
<reference evidence="17" key="2">
    <citation type="submission" date="2015-01" db="EMBL/GenBank/DDBJ databases">
        <title>Evolutionary Origins and Diversification of the Mycorrhizal Mutualists.</title>
        <authorList>
            <consortium name="DOE Joint Genome Institute"/>
            <consortium name="Mycorrhizal Genomics Consortium"/>
            <person name="Kohler A."/>
            <person name="Kuo A."/>
            <person name="Nagy L.G."/>
            <person name="Floudas D."/>
            <person name="Copeland A."/>
            <person name="Barry K.W."/>
            <person name="Cichocki N."/>
            <person name="Veneault-Fourrey C."/>
            <person name="LaButti K."/>
            <person name="Lindquist E.A."/>
            <person name="Lipzen A."/>
            <person name="Lundell T."/>
            <person name="Morin E."/>
            <person name="Murat C."/>
            <person name="Riley R."/>
            <person name="Ohm R."/>
            <person name="Sun H."/>
            <person name="Tunlid A."/>
            <person name="Henrissat B."/>
            <person name="Grigoriev I.V."/>
            <person name="Hibbett D.S."/>
            <person name="Martin F."/>
        </authorList>
    </citation>
    <scope>NUCLEOTIDE SEQUENCE [LARGE SCALE GENOMIC DNA]</scope>
    <source>
        <strain evidence="17">441</strain>
    </source>
</reference>
<dbReference type="OrthoDB" id="407355at2759"/>
<dbReference type="Pfam" id="PF01522">
    <property type="entry name" value="Polysacc_deac_1"/>
    <property type="match status" value="1"/>
</dbReference>
<evidence type="ECO:0000256" key="6">
    <source>
        <dbReference type="ARBA" id="ARBA00023136"/>
    </source>
</evidence>
<gene>
    <name evidence="16" type="ORF">PISMIDRAFT_87152</name>
</gene>
<keyword evidence="17" id="KW-1185">Reference proteome</keyword>
<keyword evidence="4" id="KW-0325">Glycoprotein</keyword>
<evidence type="ECO:0000256" key="11">
    <source>
        <dbReference type="ARBA" id="ARBA00023326"/>
    </source>
</evidence>
<evidence type="ECO:0000256" key="4">
    <source>
        <dbReference type="ARBA" id="ARBA00022622"/>
    </source>
</evidence>
<dbReference type="GO" id="GO:0071555">
    <property type="term" value="P:cell wall organization"/>
    <property type="evidence" value="ECO:0007669"/>
    <property type="project" value="UniProtKB-KW"/>
</dbReference>